<dbReference type="PANTHER" id="PTHR36974:SF1">
    <property type="entry name" value="DOXX FAMILY MEMBRANE PROTEIN"/>
    <property type="match status" value="1"/>
</dbReference>
<evidence type="ECO:0000313" key="2">
    <source>
        <dbReference type="EMBL" id="MBJ8338333.1"/>
    </source>
</evidence>
<evidence type="ECO:0000313" key="3">
    <source>
        <dbReference type="Proteomes" id="UP000655868"/>
    </source>
</evidence>
<feature type="transmembrane region" description="Helical" evidence="1">
    <location>
        <begin position="77"/>
        <end position="97"/>
    </location>
</feature>
<dbReference type="Proteomes" id="UP000655868">
    <property type="component" value="Unassembled WGS sequence"/>
</dbReference>
<dbReference type="EMBL" id="JAEMNV010000002">
    <property type="protein sequence ID" value="MBJ8338333.1"/>
    <property type="molecule type" value="Genomic_DNA"/>
</dbReference>
<feature type="transmembrane region" description="Helical" evidence="1">
    <location>
        <begin position="20"/>
        <end position="38"/>
    </location>
</feature>
<dbReference type="RefSeq" id="WP_199703039.1">
    <property type="nucleotide sequence ID" value="NZ_JAEMNV010000002.1"/>
</dbReference>
<name>A0A934NN81_9NOCA</name>
<keyword evidence="1" id="KW-0812">Transmembrane</keyword>
<keyword evidence="1" id="KW-0472">Membrane</keyword>
<sequence>MTSAAHAAPARRSQAAATRLAVILLGAGTTHFVLPKFYDVMVPPVLPGEARTYTYVSGVAEIALGVGVVVPRTRRLASGLAALLFIAVFPANVQMAVDWWRNEKIPLPLKLGAIARLPLQIPLVTQSLKARREA</sequence>
<accession>A0A934NN81</accession>
<protein>
    <recommendedName>
        <fullName evidence="4">DoxX family membrane protein</fullName>
    </recommendedName>
</protein>
<organism evidence="2 3">
    <name type="scientific">Antrihabitans stalagmiti</name>
    <dbReference type="NCBI Taxonomy" id="2799499"/>
    <lineage>
        <taxon>Bacteria</taxon>
        <taxon>Bacillati</taxon>
        <taxon>Actinomycetota</taxon>
        <taxon>Actinomycetes</taxon>
        <taxon>Mycobacteriales</taxon>
        <taxon>Nocardiaceae</taxon>
        <taxon>Antrihabitans</taxon>
    </lineage>
</organism>
<reference evidence="2" key="1">
    <citation type="submission" date="2020-12" db="EMBL/GenBank/DDBJ databases">
        <title>Antrihabitans popcorni sp. nov. and Antrihabitans auranticaus sp. nov., isolated from a larva cave.</title>
        <authorList>
            <person name="Lee S.D."/>
            <person name="Kim I.S."/>
        </authorList>
    </citation>
    <scope>NUCLEOTIDE SEQUENCE</scope>
    <source>
        <strain evidence="2">YC3-6</strain>
    </source>
</reference>
<feature type="transmembrane region" description="Helical" evidence="1">
    <location>
        <begin position="50"/>
        <end position="70"/>
    </location>
</feature>
<gene>
    <name evidence="2" type="ORF">JGU71_05515</name>
</gene>
<evidence type="ECO:0000256" key="1">
    <source>
        <dbReference type="SAM" id="Phobius"/>
    </source>
</evidence>
<comment type="caution">
    <text evidence="2">The sequence shown here is derived from an EMBL/GenBank/DDBJ whole genome shotgun (WGS) entry which is preliminary data.</text>
</comment>
<dbReference type="PANTHER" id="PTHR36974">
    <property type="entry name" value="MEMBRANE PROTEIN-RELATED"/>
    <property type="match status" value="1"/>
</dbReference>
<dbReference type="AlphaFoldDB" id="A0A934NN81"/>
<evidence type="ECO:0008006" key="4">
    <source>
        <dbReference type="Google" id="ProtNLM"/>
    </source>
</evidence>
<proteinExistence type="predicted"/>
<keyword evidence="3" id="KW-1185">Reference proteome</keyword>
<keyword evidence="1" id="KW-1133">Transmembrane helix</keyword>